<feature type="region of interest" description="Disordered" evidence="17">
    <location>
        <begin position="723"/>
        <end position="743"/>
    </location>
</feature>
<feature type="compositionally biased region" description="Pro residues" evidence="17">
    <location>
        <begin position="194"/>
        <end position="207"/>
    </location>
</feature>
<dbReference type="CDD" id="cd09233">
    <property type="entry name" value="ACE1-Sec16-like"/>
    <property type="match status" value="1"/>
</dbReference>
<dbReference type="Pfam" id="PF12931">
    <property type="entry name" value="TPR_Sec16"/>
    <property type="match status" value="1"/>
</dbReference>
<feature type="compositionally biased region" description="Polar residues" evidence="17">
    <location>
        <begin position="129"/>
        <end position="143"/>
    </location>
</feature>
<evidence type="ECO:0000256" key="17">
    <source>
        <dbReference type="SAM" id="MobiDB-lite"/>
    </source>
</evidence>
<dbReference type="PANTHER" id="PTHR13402:SF13">
    <property type="entry name" value="PROTEIN TRANSPORT PROTEIN SEC16A"/>
    <property type="match status" value="1"/>
</dbReference>
<evidence type="ECO:0000256" key="2">
    <source>
        <dbReference type="ARBA" id="ARBA00004406"/>
    </source>
</evidence>
<evidence type="ECO:0000256" key="11">
    <source>
        <dbReference type="ARBA" id="ARBA00022848"/>
    </source>
</evidence>
<feature type="compositionally biased region" description="Polar residues" evidence="17">
    <location>
        <begin position="611"/>
        <end position="627"/>
    </location>
</feature>
<dbReference type="Proteomes" id="UP000694580">
    <property type="component" value="Chromosome 3"/>
</dbReference>
<feature type="compositionally biased region" description="Low complexity" evidence="17">
    <location>
        <begin position="772"/>
        <end position="789"/>
    </location>
</feature>
<evidence type="ECO:0000259" key="19">
    <source>
        <dbReference type="Pfam" id="PF12932"/>
    </source>
</evidence>
<evidence type="ECO:0000313" key="21">
    <source>
        <dbReference type="Proteomes" id="UP000694580"/>
    </source>
</evidence>
<evidence type="ECO:0000256" key="10">
    <source>
        <dbReference type="ARBA" id="ARBA00022824"/>
    </source>
</evidence>
<evidence type="ECO:0000256" key="13">
    <source>
        <dbReference type="ARBA" id="ARBA00022927"/>
    </source>
</evidence>
<organism evidence="20 21">
    <name type="scientific">Denticeps clupeoides</name>
    <name type="common">denticle herring</name>
    <dbReference type="NCBI Taxonomy" id="299321"/>
    <lineage>
        <taxon>Eukaryota</taxon>
        <taxon>Metazoa</taxon>
        <taxon>Chordata</taxon>
        <taxon>Craniata</taxon>
        <taxon>Vertebrata</taxon>
        <taxon>Euteleostomi</taxon>
        <taxon>Actinopterygii</taxon>
        <taxon>Neopterygii</taxon>
        <taxon>Teleostei</taxon>
        <taxon>Clupei</taxon>
        <taxon>Clupeiformes</taxon>
        <taxon>Denticipitoidei</taxon>
        <taxon>Denticipitidae</taxon>
        <taxon>Denticeps</taxon>
    </lineage>
</organism>
<feature type="region of interest" description="Disordered" evidence="17">
    <location>
        <begin position="541"/>
        <end position="582"/>
    </location>
</feature>
<dbReference type="InterPro" id="IPR024298">
    <property type="entry name" value="Sec16_Sec23-bd"/>
</dbReference>
<dbReference type="Ensembl" id="ENSDCDT00010003022.1">
    <property type="protein sequence ID" value="ENSDCDP00010002907.1"/>
    <property type="gene ID" value="ENSDCDG00010001298.1"/>
</dbReference>
<feature type="compositionally biased region" description="Low complexity" evidence="17">
    <location>
        <begin position="904"/>
        <end position="917"/>
    </location>
</feature>
<feature type="compositionally biased region" description="Polar residues" evidence="17">
    <location>
        <begin position="215"/>
        <end position="230"/>
    </location>
</feature>
<dbReference type="Pfam" id="PF12932">
    <property type="entry name" value="Sec16"/>
    <property type="match status" value="1"/>
</dbReference>
<feature type="compositionally biased region" description="Low complexity" evidence="17">
    <location>
        <begin position="344"/>
        <end position="364"/>
    </location>
</feature>
<keyword evidence="7 16" id="KW-0813">Transport</keyword>
<dbReference type="GO" id="GO:0012507">
    <property type="term" value="C:ER to Golgi transport vesicle membrane"/>
    <property type="evidence" value="ECO:0007669"/>
    <property type="project" value="TreeGrafter"/>
</dbReference>
<dbReference type="GO" id="GO:0051668">
    <property type="term" value="P:localization within membrane"/>
    <property type="evidence" value="ECO:0007669"/>
    <property type="project" value="UniProtKB-ARBA"/>
</dbReference>
<comment type="function">
    <text evidence="16">Plays a role in the organization of the endoplasmic reticulum exit sites (ERES), also known as transitional endoplasmic reticulum (tER). Required for secretory cargo traffic from the endoplasmic reticulum to the Golgi apparatus.</text>
</comment>
<feature type="compositionally biased region" description="Low complexity" evidence="17">
    <location>
        <begin position="887"/>
        <end position="896"/>
    </location>
</feature>
<reference evidence="20 21" key="1">
    <citation type="submission" date="2020-06" db="EMBL/GenBank/DDBJ databases">
        <authorList>
            <consortium name="Wellcome Sanger Institute Data Sharing"/>
        </authorList>
    </citation>
    <scope>NUCLEOTIDE SEQUENCE [LARGE SCALE GENOMIC DNA]</scope>
</reference>
<evidence type="ECO:0000256" key="4">
    <source>
        <dbReference type="ARBA" id="ARBA00004524"/>
    </source>
</evidence>
<keyword evidence="14 16" id="KW-0333">Golgi apparatus</keyword>
<dbReference type="GO" id="GO:0007029">
    <property type="term" value="P:endoplasmic reticulum organization"/>
    <property type="evidence" value="ECO:0007669"/>
    <property type="project" value="UniProtKB-ARBA"/>
</dbReference>
<evidence type="ECO:0000256" key="12">
    <source>
        <dbReference type="ARBA" id="ARBA00022892"/>
    </source>
</evidence>
<evidence type="ECO:0000256" key="6">
    <source>
        <dbReference type="ARBA" id="ARBA00005927"/>
    </source>
</evidence>
<keyword evidence="13 16" id="KW-0653">Protein transport</keyword>
<dbReference type="GO" id="GO:0005789">
    <property type="term" value="C:endoplasmic reticulum membrane"/>
    <property type="evidence" value="ECO:0007669"/>
    <property type="project" value="UniProtKB-SubCell"/>
</dbReference>
<feature type="compositionally biased region" description="Pro residues" evidence="17">
    <location>
        <begin position="59"/>
        <end position="72"/>
    </location>
</feature>
<sequence length="1821" mass="197053">MQPPPRMTTPGAAGAPPAAAATNAFRRNRPHKHASAATAMSMPPPTQPMTDPFAFGRQGPPPLANQGPPPISSPFQVQVPPPNYSPLPVPAAPPEGLTQNSNLAQAPPPPPSSSGVSLFSPQPPPSEQAYFNSTGPHAYNSHNASQCPPAPSAAPPQGPTPFQPPAPSHWMPDNGSRPPSVQNYFQPTSDHAQPFPPPQMQPPPHVPSPQSHMQNLGQSFGASVPQQPNFSPFPVQNYFSQAEDPATSELSEPGALSMFFSSNDVENEETLAGDGRVNGISYPPHTGDVPEPCASGGVAAQFDSVENQECVPNQEVLPSEPQGPAYEAGPNLETPDPAPRPARSASVSSSYSNISHGSGHAPHAAGHIHWRQQGVVGTFIQQESPRPPDPTAPLSVGYFEQIDSAPGGDDVQFPAPSPPKLVGFFQASANSSFEPVRSHAHPPLTLTQAQHVPDRARVVAEKGGAATDALPGNLEQPPDNMETLFPVGVERARPGSRAHGSRRVCDSPATTLWAPNDAANLGANILLAPAAPPLAPPFAPPRTEVIQPPEEAPLDLQHNNKVRPPLENLENPPDPTSQTSLPQASLGYASLLVSTPPNDALNQPVLIAPPSSNCSVIPAQSGTNQISPKDMAPPIRPPSQGAAVTNLSLHFPSSSFNPPSNQGPLNLRMEGKETPPSAAQPHPPLPRDQSTLPANVQASPSAASNQNQSSNYELLDFSLPQSLNKTQPSALPPSQLPPLAAQMGNAPGFYLQVTKDAQPAARVESEPTKGFADPLAPAGSAAGAPTPSAQTNSVAPTSTQHPPPSAPRRGLLQSAVSKQVASHTQVPLTHCLIQKSENIDTLSILVRREGYDDPWRYYPGYDASFDEDYRRQREPYSDEFDRRSVNSERSSQSVRSHSTHSRRNSFSSRSQQSQVYRSQPDLVAAAYDPTASTMPLDYTYRQYPEQPEYTETENLLFVSMTPPRPLTPEKFSVPHRCARFGPSGQLIMVLPNLPSAGQPALVELHNMETLMQDSQEQAELRAFPGPLIKEETHKVDVIKFAQNKAQECMRNDDLIDKESAYLIWEFIVLLCRQNGTVVGTDIADLLLREHRSVWLPGKSPNEANLIDFNNEALERPEEEEPGTLSLLSDTFMTVPDNVGKETERFRELLLFGRKKDALESAMKNGLWGHALLLASKMDNRTHARVMTRFANSLPINDPLQTVYQLMSGRMPAAATCCGDEKWGDWRPHLAMILSNLTHALDLDTRTITTMGDTLASKGLVDAAHFCYLMAQVGLGVYTKKSTKMVLLGSNHSLPFVKFCSSEAIQRTEAFEYAQSLGSQPLCLPNFQVFKFVYACRLAEVGLCAQAFHYCEVISRSLLSYTPYHSPVFTSQLIEMSARLRFCDPQLKEKPEQELFVEPDWLLQLRNLDGQIKVCYADRGTPQLYPCSSLSSEEPPTPPDQSTMTPDPSNPFISSMLPGPPLGTVQLMPPGRDTKDLNSKFHFIVCGGIVNPQVGNITSPGVVFCSPTNYSMPPPMPGQMPPPMPGQMPPPMPCGEAPVVHPSPQVHHHHSPQMDFYDQMANLVRAVRAVLYCLYSLPGRRSRTTSESSNHSVGRERSSSTVNQGSPPPPPIPEAPPTEDPPKRNKKDSPKKGGGGWLNWLYPKKKNEAHLPDDKNKSIIWDEKKQRWVNTDEPEEEYKPPPPPPSFPKMAPSAAPGMGQPVNIFSRKAGTKNRYVDVLNPGRGGGAAPPSIPPPADLFAPLAPMPMQTNLFTPSSGLLGHMSDIGHASSVFIVLKISVMVALLFQQAPAQAPPSGGVTFYNPAQFVQVGLSTNENIHTMRK</sequence>
<feature type="region of interest" description="Disordered" evidence="17">
    <location>
        <begin position="1"/>
        <end position="364"/>
    </location>
</feature>
<dbReference type="GO" id="GO:0048471">
    <property type="term" value="C:perinuclear region of cytoplasm"/>
    <property type="evidence" value="ECO:0007669"/>
    <property type="project" value="UniProtKB-SubCell"/>
</dbReference>
<comment type="subunit">
    <text evidence="16">SEC16A and SEC16B are each present in multiple copies in a heteromeric complex.</text>
</comment>
<evidence type="ECO:0000259" key="18">
    <source>
        <dbReference type="Pfam" id="PF12931"/>
    </source>
</evidence>
<feature type="region of interest" description="Disordered" evidence="17">
    <location>
        <begin position="1425"/>
        <end position="1447"/>
    </location>
</feature>
<feature type="compositionally biased region" description="Polar residues" evidence="17">
    <location>
        <begin position="790"/>
        <end position="800"/>
    </location>
</feature>
<evidence type="ECO:0000256" key="5">
    <source>
        <dbReference type="ARBA" id="ARBA00004556"/>
    </source>
</evidence>
<evidence type="ECO:0000256" key="9">
    <source>
        <dbReference type="ARBA" id="ARBA00022553"/>
    </source>
</evidence>
<comment type="subcellular location">
    <subcellularLocation>
        <location evidence="3">Cytoplasm</location>
        <location evidence="3">Cytosol</location>
    </subcellularLocation>
    <subcellularLocation>
        <location evidence="5">Cytoplasm</location>
        <location evidence="5">Perinuclear region</location>
    </subcellularLocation>
    <subcellularLocation>
        <location evidence="2">Endoplasmic reticulum membrane</location>
        <topology evidence="2">Peripheral membrane protein</topology>
    </subcellularLocation>
    <subcellularLocation>
        <location evidence="1">Golgi apparatus membrane</location>
        <topology evidence="1">Peripheral membrane protein</topology>
    </subcellularLocation>
    <subcellularLocation>
        <location evidence="4">Microsome membrane</location>
    </subcellularLocation>
</comment>
<protein>
    <recommendedName>
        <fullName evidence="16">Protein transport protein sec16</fullName>
    </recommendedName>
</protein>
<feature type="compositionally biased region" description="Basic and acidic residues" evidence="17">
    <location>
        <begin position="876"/>
        <end position="886"/>
    </location>
</feature>
<feature type="compositionally biased region" description="Pro residues" evidence="17">
    <location>
        <begin position="148"/>
        <end position="167"/>
    </location>
</feature>
<reference evidence="20" key="3">
    <citation type="submission" date="2025-09" db="UniProtKB">
        <authorList>
            <consortium name="Ensembl"/>
        </authorList>
    </citation>
    <scope>IDENTIFICATION</scope>
</reference>
<dbReference type="GeneTree" id="ENSGT00940000159324"/>
<keyword evidence="12 16" id="KW-0931">ER-Golgi transport</keyword>
<feature type="compositionally biased region" description="Low complexity" evidence="17">
    <location>
        <begin position="693"/>
        <end position="708"/>
    </location>
</feature>
<name>A0AAY4A1H1_9TELE</name>
<feature type="domain" description="Sec16 central conserved" evidence="19">
    <location>
        <begin position="978"/>
        <end position="1075"/>
    </location>
</feature>
<reference evidence="20" key="2">
    <citation type="submission" date="2025-08" db="UniProtKB">
        <authorList>
            <consortium name="Ensembl"/>
        </authorList>
    </citation>
    <scope>IDENTIFICATION</scope>
</reference>
<feature type="region of interest" description="Disordered" evidence="17">
    <location>
        <begin position="1579"/>
        <end position="1639"/>
    </location>
</feature>
<dbReference type="GO" id="GO:0000139">
    <property type="term" value="C:Golgi membrane"/>
    <property type="evidence" value="ECO:0007669"/>
    <property type="project" value="UniProtKB-SubCell"/>
</dbReference>
<evidence type="ECO:0000256" key="8">
    <source>
        <dbReference type="ARBA" id="ARBA00022490"/>
    </source>
</evidence>
<keyword evidence="11" id="KW-0492">Microsome</keyword>
<feature type="compositionally biased region" description="Low complexity" evidence="17">
    <location>
        <begin position="646"/>
        <end position="660"/>
    </location>
</feature>
<feature type="compositionally biased region" description="Pro residues" evidence="17">
    <location>
        <begin position="1605"/>
        <end position="1618"/>
    </location>
</feature>
<keyword evidence="9" id="KW-0597">Phosphoprotein</keyword>
<keyword evidence="10 16" id="KW-0256">Endoplasmic reticulum</keyword>
<dbReference type="GO" id="GO:0016192">
    <property type="term" value="P:vesicle-mediated transport"/>
    <property type="evidence" value="ECO:0007669"/>
    <property type="project" value="UniProtKB-KW"/>
</dbReference>
<feature type="region of interest" description="Disordered" evidence="17">
    <location>
        <begin position="611"/>
        <end position="708"/>
    </location>
</feature>
<dbReference type="InterPro" id="IPR024340">
    <property type="entry name" value="Sec16_CCD"/>
</dbReference>
<keyword evidence="15 16" id="KW-0472">Membrane</keyword>
<feature type="region of interest" description="Disordered" evidence="17">
    <location>
        <begin position="876"/>
        <end position="917"/>
    </location>
</feature>
<evidence type="ECO:0000256" key="16">
    <source>
        <dbReference type="RuleBase" id="RU364101"/>
    </source>
</evidence>
<accession>A0AAY4A1H1</accession>
<dbReference type="GO" id="GO:0015031">
    <property type="term" value="P:protein transport"/>
    <property type="evidence" value="ECO:0007669"/>
    <property type="project" value="UniProtKB-KW"/>
</dbReference>
<dbReference type="GO" id="GO:0005829">
    <property type="term" value="C:cytosol"/>
    <property type="evidence" value="ECO:0007669"/>
    <property type="project" value="UniProtKB-SubCell"/>
</dbReference>
<feature type="domain" description="Sec16 Sec23-binding" evidence="18">
    <location>
        <begin position="1146"/>
        <end position="1380"/>
    </location>
</feature>
<evidence type="ECO:0000313" key="20">
    <source>
        <dbReference type="Ensembl" id="ENSDCDP00010002907.1"/>
    </source>
</evidence>
<dbReference type="GO" id="GO:0007030">
    <property type="term" value="P:Golgi organization"/>
    <property type="evidence" value="ECO:0007669"/>
    <property type="project" value="TreeGrafter"/>
</dbReference>
<proteinExistence type="inferred from homology"/>
<keyword evidence="8" id="KW-0963">Cytoplasm</keyword>
<dbReference type="GO" id="GO:0070973">
    <property type="term" value="P:protein localization to endoplasmic reticulum exit site"/>
    <property type="evidence" value="ECO:0007669"/>
    <property type="project" value="TreeGrafter"/>
</dbReference>
<dbReference type="FunFam" id="1.25.40.1030:FF:000002">
    <property type="entry name" value="Protein transport protein sec16"/>
    <property type="match status" value="1"/>
</dbReference>
<dbReference type="GO" id="GO:0070971">
    <property type="term" value="C:endoplasmic reticulum exit site"/>
    <property type="evidence" value="ECO:0007669"/>
    <property type="project" value="UniProtKB-ARBA"/>
</dbReference>
<feature type="compositionally biased region" description="Low complexity" evidence="17">
    <location>
        <begin position="8"/>
        <end position="25"/>
    </location>
</feature>
<evidence type="ECO:0000256" key="14">
    <source>
        <dbReference type="ARBA" id="ARBA00023034"/>
    </source>
</evidence>
<evidence type="ECO:0000256" key="15">
    <source>
        <dbReference type="ARBA" id="ARBA00023136"/>
    </source>
</evidence>
<evidence type="ECO:0000256" key="7">
    <source>
        <dbReference type="ARBA" id="ARBA00022448"/>
    </source>
</evidence>
<dbReference type="PANTHER" id="PTHR13402">
    <property type="entry name" value="RGPR-RELATED"/>
    <property type="match status" value="1"/>
</dbReference>
<gene>
    <name evidence="20" type="primary">SEC16A</name>
</gene>
<feature type="region of interest" description="Disordered" evidence="17">
    <location>
        <begin position="757"/>
        <end position="818"/>
    </location>
</feature>
<feature type="compositionally biased region" description="Basic and acidic residues" evidence="17">
    <location>
        <begin position="1619"/>
        <end position="1630"/>
    </location>
</feature>
<feature type="compositionally biased region" description="Pro residues" evidence="17">
    <location>
        <begin position="79"/>
        <end position="93"/>
    </location>
</feature>
<evidence type="ECO:0000256" key="1">
    <source>
        <dbReference type="ARBA" id="ARBA00004395"/>
    </source>
</evidence>
<feature type="compositionally biased region" description="Polar residues" evidence="17">
    <location>
        <begin position="177"/>
        <end position="191"/>
    </location>
</feature>
<comment type="similarity">
    <text evidence="6 16">Belongs to the SEC16 family.</text>
</comment>
<dbReference type="Gene3D" id="1.25.40.1030">
    <property type="match status" value="1"/>
</dbReference>
<keyword evidence="21" id="KW-1185">Reference proteome</keyword>
<evidence type="ECO:0000256" key="3">
    <source>
        <dbReference type="ARBA" id="ARBA00004514"/>
    </source>
</evidence>